<dbReference type="AlphaFoldDB" id="A0AAW1LF36"/>
<gene>
    <name evidence="1" type="ORF">QE152_g13192</name>
</gene>
<keyword evidence="2" id="KW-1185">Reference proteome</keyword>
<dbReference type="EMBL" id="JASPKY010000123">
    <property type="protein sequence ID" value="KAK9731982.1"/>
    <property type="molecule type" value="Genomic_DNA"/>
</dbReference>
<name>A0AAW1LF36_POPJA</name>
<comment type="caution">
    <text evidence="1">The sequence shown here is derived from an EMBL/GenBank/DDBJ whole genome shotgun (WGS) entry which is preliminary data.</text>
</comment>
<evidence type="ECO:0000313" key="2">
    <source>
        <dbReference type="Proteomes" id="UP001458880"/>
    </source>
</evidence>
<reference evidence="1 2" key="1">
    <citation type="journal article" date="2024" name="BMC Genomics">
        <title>De novo assembly and annotation of Popillia japonica's genome with initial clues to its potential as an invasive pest.</title>
        <authorList>
            <person name="Cucini C."/>
            <person name="Boschi S."/>
            <person name="Funari R."/>
            <person name="Cardaioli E."/>
            <person name="Iannotti N."/>
            <person name="Marturano G."/>
            <person name="Paoli F."/>
            <person name="Bruttini M."/>
            <person name="Carapelli A."/>
            <person name="Frati F."/>
            <person name="Nardi F."/>
        </authorList>
    </citation>
    <scope>NUCLEOTIDE SEQUENCE [LARGE SCALE GENOMIC DNA]</scope>
    <source>
        <strain evidence="1">DMR45628</strain>
    </source>
</reference>
<sequence>MKQTKRLTSSLKVGKMIEGALNTSITRNEANQKIDELVDVFNKQIVAMGTDLTSRIGASRANEIKQSELNLKRHIKNEIKNMNVKYDKIKNQDLIVFNTELGRMQEIMNDMDVNFDKKLENFKIHIESEIKKLQERVSENSLNLMFDTEIETLQTKIEKDIVKELDKLRVEMHKKISDDIDSKLIPIRGEIDSWRLLIDSLNTSLAKKALANKRDALSKTDISKLTPWWNERSYQ</sequence>
<proteinExistence type="predicted"/>
<evidence type="ECO:0000313" key="1">
    <source>
        <dbReference type="EMBL" id="KAK9731982.1"/>
    </source>
</evidence>
<protein>
    <submittedName>
        <fullName evidence="1">Uncharacterized protein</fullName>
    </submittedName>
</protein>
<organism evidence="1 2">
    <name type="scientific">Popillia japonica</name>
    <name type="common">Japanese beetle</name>
    <dbReference type="NCBI Taxonomy" id="7064"/>
    <lineage>
        <taxon>Eukaryota</taxon>
        <taxon>Metazoa</taxon>
        <taxon>Ecdysozoa</taxon>
        <taxon>Arthropoda</taxon>
        <taxon>Hexapoda</taxon>
        <taxon>Insecta</taxon>
        <taxon>Pterygota</taxon>
        <taxon>Neoptera</taxon>
        <taxon>Endopterygota</taxon>
        <taxon>Coleoptera</taxon>
        <taxon>Polyphaga</taxon>
        <taxon>Scarabaeiformia</taxon>
        <taxon>Scarabaeidae</taxon>
        <taxon>Rutelinae</taxon>
        <taxon>Popillia</taxon>
    </lineage>
</organism>
<dbReference type="Proteomes" id="UP001458880">
    <property type="component" value="Unassembled WGS sequence"/>
</dbReference>
<accession>A0AAW1LF36</accession>